<proteinExistence type="inferred from homology"/>
<evidence type="ECO:0000313" key="12">
    <source>
        <dbReference type="EMBL" id="PIR84745.1"/>
    </source>
</evidence>
<feature type="active site" description="Acyl-ester intermediate" evidence="7">
    <location>
        <position position="116"/>
    </location>
</feature>
<dbReference type="GO" id="GO:0009252">
    <property type="term" value="P:peptidoglycan biosynthetic process"/>
    <property type="evidence" value="ECO:0007669"/>
    <property type="project" value="UniProtKB-KW"/>
</dbReference>
<dbReference type="GO" id="GO:0071555">
    <property type="term" value="P:cell wall organization"/>
    <property type="evidence" value="ECO:0007669"/>
    <property type="project" value="UniProtKB-KW"/>
</dbReference>
<dbReference type="Pfam" id="PF00768">
    <property type="entry name" value="Peptidase_S11"/>
    <property type="match status" value="1"/>
</dbReference>
<sequence length="343" mass="36574">MEEQHIPEQPQQPEETPKRFSFQRRFPAFRELTVALSILVLIFGVTYIPDILEKARDARTRSASDIDSAMQQPASTEGRVTFDDINLEARSVYVYDVRDDKVLFSKNADATVPLASVTKLMTALVAHELLDMNGSVYVGMDAILQDGDSGFSKDEAFTTQNLLDLTLINSSNDGAYALAAAAGGSVFASGDKALTFVDAMNIRAREIGLTSTTFRNPTGLDLSTTTSGADGSAKDMATLMTYLISTYPSVLEETKVAHTLVANTAGATHIAENTNKAVTNIPGLIASKTGYTELAGGNLVVAFDAGLDHPVVIAILGSSVNGRFNDVKQLAAAAVTAVLQNEQ</sequence>
<evidence type="ECO:0000256" key="2">
    <source>
        <dbReference type="ARBA" id="ARBA00022729"/>
    </source>
</evidence>
<evidence type="ECO:0000256" key="1">
    <source>
        <dbReference type="ARBA" id="ARBA00007164"/>
    </source>
</evidence>
<evidence type="ECO:0000256" key="9">
    <source>
        <dbReference type="RuleBase" id="RU004016"/>
    </source>
</evidence>
<feature type="transmembrane region" description="Helical" evidence="10">
    <location>
        <begin position="28"/>
        <end position="48"/>
    </location>
</feature>
<dbReference type="InterPro" id="IPR018044">
    <property type="entry name" value="Peptidase_S11"/>
</dbReference>
<feature type="active site" description="Proton acceptor" evidence="7">
    <location>
        <position position="119"/>
    </location>
</feature>
<keyword evidence="2" id="KW-0732">Signal</keyword>
<evidence type="ECO:0000256" key="8">
    <source>
        <dbReference type="PIRSR" id="PIRSR618044-2"/>
    </source>
</evidence>
<keyword evidence="10" id="KW-1133">Transmembrane helix</keyword>
<protein>
    <recommendedName>
        <fullName evidence="11">Peptidase S11 D-alanyl-D-alanine carboxypeptidase A N-terminal domain-containing protein</fullName>
    </recommendedName>
</protein>
<keyword evidence="6" id="KW-0961">Cell wall biogenesis/degradation</keyword>
<comment type="caution">
    <text evidence="12">The sequence shown here is derived from an EMBL/GenBank/DDBJ whole genome shotgun (WGS) entry which is preliminary data.</text>
</comment>
<evidence type="ECO:0000256" key="7">
    <source>
        <dbReference type="PIRSR" id="PIRSR618044-1"/>
    </source>
</evidence>
<keyword evidence="5" id="KW-0573">Peptidoglycan synthesis</keyword>
<dbReference type="SUPFAM" id="SSF56601">
    <property type="entry name" value="beta-lactamase/transpeptidase-like"/>
    <property type="match status" value="1"/>
</dbReference>
<evidence type="ECO:0000256" key="4">
    <source>
        <dbReference type="ARBA" id="ARBA00022960"/>
    </source>
</evidence>
<evidence type="ECO:0000256" key="3">
    <source>
        <dbReference type="ARBA" id="ARBA00022801"/>
    </source>
</evidence>
<keyword evidence="4" id="KW-0133">Cell shape</keyword>
<dbReference type="GO" id="GO:0046677">
    <property type="term" value="P:response to antibiotic"/>
    <property type="evidence" value="ECO:0007669"/>
    <property type="project" value="InterPro"/>
</dbReference>
<dbReference type="EMBL" id="PFBI01000004">
    <property type="protein sequence ID" value="PIR84745.1"/>
    <property type="molecule type" value="Genomic_DNA"/>
</dbReference>
<evidence type="ECO:0000256" key="5">
    <source>
        <dbReference type="ARBA" id="ARBA00022984"/>
    </source>
</evidence>
<dbReference type="Proteomes" id="UP000229344">
    <property type="component" value="Unassembled WGS sequence"/>
</dbReference>
<reference evidence="13" key="1">
    <citation type="submission" date="2017-09" db="EMBL/GenBank/DDBJ databases">
        <title>Depth-based differentiation of microbial function through sediment-hosted aquifers and enrichment of novel symbionts in the deep terrestrial subsurface.</title>
        <authorList>
            <person name="Probst A.J."/>
            <person name="Ladd B."/>
            <person name="Jarett J.K."/>
            <person name="Geller-Mcgrath D.E."/>
            <person name="Sieber C.M.K."/>
            <person name="Emerson J.B."/>
            <person name="Anantharaman K."/>
            <person name="Thomas B.C."/>
            <person name="Malmstrom R."/>
            <person name="Stieglmeier M."/>
            <person name="Klingl A."/>
            <person name="Woyke T."/>
            <person name="Ryan C.M."/>
            <person name="Banfield J.F."/>
        </authorList>
    </citation>
    <scope>NUCLEOTIDE SEQUENCE [LARGE SCALE GENOMIC DNA]</scope>
</reference>
<evidence type="ECO:0000256" key="10">
    <source>
        <dbReference type="SAM" id="Phobius"/>
    </source>
</evidence>
<evidence type="ECO:0000256" key="6">
    <source>
        <dbReference type="ARBA" id="ARBA00023316"/>
    </source>
</evidence>
<organism evidence="12 13">
    <name type="scientific">Candidatus Kaiserbacteria bacterium CG10_big_fil_rev_8_21_14_0_10_47_16</name>
    <dbReference type="NCBI Taxonomy" id="1974608"/>
    <lineage>
        <taxon>Bacteria</taxon>
        <taxon>Candidatus Kaiseribacteriota</taxon>
    </lineage>
</organism>
<dbReference type="GO" id="GO:0008800">
    <property type="term" value="F:beta-lactamase activity"/>
    <property type="evidence" value="ECO:0007669"/>
    <property type="project" value="InterPro"/>
</dbReference>
<dbReference type="GO" id="GO:0030655">
    <property type="term" value="P:beta-lactam antibiotic catabolic process"/>
    <property type="evidence" value="ECO:0007669"/>
    <property type="project" value="InterPro"/>
</dbReference>
<name>A0A2H0UG16_9BACT</name>
<keyword evidence="3" id="KW-0378">Hydrolase</keyword>
<keyword evidence="10" id="KW-0812">Transmembrane</keyword>
<evidence type="ECO:0000259" key="11">
    <source>
        <dbReference type="Pfam" id="PF00768"/>
    </source>
</evidence>
<dbReference type="PANTHER" id="PTHR35333:SF3">
    <property type="entry name" value="BETA-LACTAMASE-TYPE TRANSPEPTIDASE FOLD CONTAINING PROTEIN"/>
    <property type="match status" value="1"/>
</dbReference>
<dbReference type="GO" id="GO:0009002">
    <property type="term" value="F:serine-type D-Ala-D-Ala carboxypeptidase activity"/>
    <property type="evidence" value="ECO:0007669"/>
    <property type="project" value="InterPro"/>
</dbReference>
<dbReference type="InterPro" id="IPR012338">
    <property type="entry name" value="Beta-lactam/transpept-like"/>
</dbReference>
<dbReference type="AlphaFoldDB" id="A0A2H0UG16"/>
<dbReference type="Gene3D" id="3.40.710.10">
    <property type="entry name" value="DD-peptidase/beta-lactamase superfamily"/>
    <property type="match status" value="1"/>
</dbReference>
<dbReference type="GO" id="GO:0008360">
    <property type="term" value="P:regulation of cell shape"/>
    <property type="evidence" value="ECO:0007669"/>
    <property type="project" value="UniProtKB-KW"/>
</dbReference>
<keyword evidence="10" id="KW-0472">Membrane</keyword>
<accession>A0A2H0UG16</accession>
<dbReference type="GO" id="GO:0006508">
    <property type="term" value="P:proteolysis"/>
    <property type="evidence" value="ECO:0007669"/>
    <property type="project" value="InterPro"/>
</dbReference>
<dbReference type="PANTHER" id="PTHR35333">
    <property type="entry name" value="BETA-LACTAMASE"/>
    <property type="match status" value="1"/>
</dbReference>
<dbReference type="InterPro" id="IPR000871">
    <property type="entry name" value="Beta-lactam_class-A"/>
</dbReference>
<feature type="domain" description="Peptidase S11 D-alanyl-D-alanine carboxypeptidase A N-terminal" evidence="11">
    <location>
        <begin position="86"/>
        <end position="316"/>
    </location>
</feature>
<feature type="binding site" evidence="8">
    <location>
        <position position="288"/>
    </location>
    <ligand>
        <name>substrate</name>
    </ligand>
</feature>
<comment type="similarity">
    <text evidence="1 9">Belongs to the peptidase S11 family.</text>
</comment>
<feature type="active site" evidence="7">
    <location>
        <position position="170"/>
    </location>
</feature>
<dbReference type="PRINTS" id="PR00725">
    <property type="entry name" value="DADACBPTASE1"/>
</dbReference>
<gene>
    <name evidence="12" type="ORF">COU16_00985</name>
</gene>
<dbReference type="InterPro" id="IPR001967">
    <property type="entry name" value="Peptidase_S11_N"/>
</dbReference>
<evidence type="ECO:0000313" key="13">
    <source>
        <dbReference type="Proteomes" id="UP000229344"/>
    </source>
</evidence>